<feature type="compositionally biased region" description="Basic and acidic residues" evidence="3">
    <location>
        <begin position="411"/>
        <end position="426"/>
    </location>
</feature>
<proteinExistence type="predicted"/>
<keyword evidence="1" id="KW-0732">Signal</keyword>
<dbReference type="PROSITE" id="PS51473">
    <property type="entry name" value="GNK2"/>
    <property type="match status" value="1"/>
</dbReference>
<gene>
    <name evidence="6" type="ORF">DY000_02009903</name>
</gene>
<feature type="region of interest" description="Disordered" evidence="3">
    <location>
        <begin position="117"/>
        <end position="158"/>
    </location>
</feature>
<accession>A0ABQ7CI87</accession>
<dbReference type="Proteomes" id="UP000266723">
    <property type="component" value="Unassembled WGS sequence"/>
</dbReference>
<keyword evidence="7" id="KW-1185">Reference proteome</keyword>
<feature type="region of interest" description="Disordered" evidence="3">
    <location>
        <begin position="268"/>
        <end position="309"/>
    </location>
</feature>
<dbReference type="InterPro" id="IPR038408">
    <property type="entry name" value="GNK2_sf"/>
</dbReference>
<feature type="region of interest" description="Disordered" evidence="3">
    <location>
        <begin position="1"/>
        <end position="23"/>
    </location>
</feature>
<sequence length="575" mass="64377">MSQTLSKDPQSVSNDNDGGDGGRIQVEEWLPITESRKGNVYTATFHLLCSELGFQVLLLLAVFLSTGMHGNKHGSGSKRWERGGYGTLETALSFQEYITSSNATPFSHNRCHQNKFAQTSHVTSRLTPLTSGQEKLPWRSRRLGDRPGQESFPGDRDGWEKPLRGLLEGLKGKASVTGRRMKNFGVGETSGTSFGIAKISSCCNMKWVVMCSPTCMVAYTPWRFYDPVDTTNEPSSCLLPRGMRREVSHKSFPKVYEEENMRRTYKEERNLKESQQSGGSPSFMSQTLSKDPQSVSNDDDGGDGGRIPVEEWLPITKSRKGNVYTATFHLLFSGLGFQVLLLLAVFSALGCEIKSHGICAIANSEYITSSNATPFSHNRCHQNKFAQTSQVTSRLTPLTSGQEKLPWRSRRLGDRPRQENFSGDRDGWEKPLRGLLEGLKGKASVTGRRMKNFDLGETSGTSFVRYGPVHDGYIGHDCSYCLSQGIAKISSCCNMKWVVMCSPTCMVAYTPWRFYDPVDTTNEPSSCLLPRGMRREVSHKSFPKVYEEENMRRTYKEERNLEAKNLVKNPATSLR</sequence>
<feature type="compositionally biased region" description="Polar residues" evidence="3">
    <location>
        <begin position="117"/>
        <end position="133"/>
    </location>
</feature>
<feature type="compositionally biased region" description="Polar residues" evidence="3">
    <location>
        <begin position="1"/>
        <end position="13"/>
    </location>
</feature>
<comment type="caution">
    <text evidence="6">The sequence shown here is derived from an EMBL/GenBank/DDBJ whole genome shotgun (WGS) entry which is preliminary data.</text>
</comment>
<feature type="compositionally biased region" description="Basic and acidic residues" evidence="3">
    <location>
        <begin position="142"/>
        <end position="158"/>
    </location>
</feature>
<dbReference type="InterPro" id="IPR002902">
    <property type="entry name" value="GNK2"/>
</dbReference>
<keyword evidence="2" id="KW-0677">Repeat</keyword>
<feature type="region of interest" description="Disordered" evidence="3">
    <location>
        <begin position="386"/>
        <end position="426"/>
    </location>
</feature>
<evidence type="ECO:0000256" key="4">
    <source>
        <dbReference type="SAM" id="Phobius"/>
    </source>
</evidence>
<evidence type="ECO:0000256" key="2">
    <source>
        <dbReference type="ARBA" id="ARBA00022737"/>
    </source>
</evidence>
<evidence type="ECO:0000313" key="6">
    <source>
        <dbReference type="EMBL" id="KAF3551309.1"/>
    </source>
</evidence>
<protein>
    <recommendedName>
        <fullName evidence="5">Gnk2-homologous domain-containing protein</fullName>
    </recommendedName>
</protein>
<feature type="compositionally biased region" description="Polar residues" evidence="3">
    <location>
        <begin position="273"/>
        <end position="296"/>
    </location>
</feature>
<feature type="transmembrane region" description="Helical" evidence="4">
    <location>
        <begin position="43"/>
        <end position="64"/>
    </location>
</feature>
<feature type="transmembrane region" description="Helical" evidence="4">
    <location>
        <begin position="327"/>
        <end position="349"/>
    </location>
</feature>
<dbReference type="Gene3D" id="3.30.430.20">
    <property type="entry name" value="Gnk2 domain, C-X8-C-X2-C motif"/>
    <property type="match status" value="1"/>
</dbReference>
<evidence type="ECO:0000313" key="7">
    <source>
        <dbReference type="Proteomes" id="UP000266723"/>
    </source>
</evidence>
<reference evidence="6 7" key="1">
    <citation type="journal article" date="2020" name="BMC Genomics">
        <title>Intraspecific diversification of the crop wild relative Brassica cretica Lam. using demographic model selection.</title>
        <authorList>
            <person name="Kioukis A."/>
            <person name="Michalopoulou V.A."/>
            <person name="Briers L."/>
            <person name="Pirintsos S."/>
            <person name="Studholme D.J."/>
            <person name="Pavlidis P."/>
            <person name="Sarris P.F."/>
        </authorList>
    </citation>
    <scope>NUCLEOTIDE SEQUENCE [LARGE SCALE GENOMIC DNA]</scope>
    <source>
        <strain evidence="7">cv. PFS-1207/04</strain>
    </source>
</reference>
<organism evidence="6 7">
    <name type="scientific">Brassica cretica</name>
    <name type="common">Mustard</name>
    <dbReference type="NCBI Taxonomy" id="69181"/>
    <lineage>
        <taxon>Eukaryota</taxon>
        <taxon>Viridiplantae</taxon>
        <taxon>Streptophyta</taxon>
        <taxon>Embryophyta</taxon>
        <taxon>Tracheophyta</taxon>
        <taxon>Spermatophyta</taxon>
        <taxon>Magnoliopsida</taxon>
        <taxon>eudicotyledons</taxon>
        <taxon>Gunneridae</taxon>
        <taxon>Pentapetalae</taxon>
        <taxon>rosids</taxon>
        <taxon>malvids</taxon>
        <taxon>Brassicales</taxon>
        <taxon>Brassicaceae</taxon>
        <taxon>Brassiceae</taxon>
        <taxon>Brassica</taxon>
    </lineage>
</organism>
<keyword evidence="4" id="KW-0812">Transmembrane</keyword>
<evidence type="ECO:0000259" key="5">
    <source>
        <dbReference type="PROSITE" id="PS51473"/>
    </source>
</evidence>
<evidence type="ECO:0000256" key="1">
    <source>
        <dbReference type="ARBA" id="ARBA00022729"/>
    </source>
</evidence>
<feature type="domain" description="Gnk2-homologous" evidence="5">
    <location>
        <begin position="409"/>
        <end position="514"/>
    </location>
</feature>
<dbReference type="EMBL" id="QGKV02000832">
    <property type="protein sequence ID" value="KAF3551309.1"/>
    <property type="molecule type" value="Genomic_DNA"/>
</dbReference>
<keyword evidence="4" id="KW-0472">Membrane</keyword>
<name>A0ABQ7CI87_BRACR</name>
<feature type="compositionally biased region" description="Polar residues" evidence="3">
    <location>
        <begin position="386"/>
        <end position="402"/>
    </location>
</feature>
<keyword evidence="4" id="KW-1133">Transmembrane helix</keyword>
<evidence type="ECO:0000256" key="3">
    <source>
        <dbReference type="SAM" id="MobiDB-lite"/>
    </source>
</evidence>